<dbReference type="Proteomes" id="UP001164539">
    <property type="component" value="Chromosome 14"/>
</dbReference>
<proteinExistence type="predicted"/>
<name>A0ACC1WQ07_MELAZ</name>
<dbReference type="EMBL" id="CM051407">
    <property type="protein sequence ID" value="KAJ4701221.1"/>
    <property type="molecule type" value="Genomic_DNA"/>
</dbReference>
<reference evidence="1 2" key="1">
    <citation type="journal article" date="2023" name="Science">
        <title>Complex scaffold remodeling in plant triterpene biosynthesis.</title>
        <authorList>
            <person name="De La Pena R."/>
            <person name="Hodgson H."/>
            <person name="Liu J.C."/>
            <person name="Stephenson M.J."/>
            <person name="Martin A.C."/>
            <person name="Owen C."/>
            <person name="Harkess A."/>
            <person name="Leebens-Mack J."/>
            <person name="Jimenez L.E."/>
            <person name="Osbourn A."/>
            <person name="Sattely E.S."/>
        </authorList>
    </citation>
    <scope>NUCLEOTIDE SEQUENCE [LARGE SCALE GENOMIC DNA]</scope>
    <source>
        <strain evidence="2">cv. JPN11</strain>
        <tissue evidence="1">Leaf</tissue>
    </source>
</reference>
<evidence type="ECO:0000313" key="2">
    <source>
        <dbReference type="Proteomes" id="UP001164539"/>
    </source>
</evidence>
<comment type="caution">
    <text evidence="1">The sequence shown here is derived from an EMBL/GenBank/DDBJ whole genome shotgun (WGS) entry which is preliminary data.</text>
</comment>
<sequence>MGFLENKLTLVTAFVLVSIQLLCNGEIIYTIGVNYGFNGDNFPAPKDVVALYKRCGIPYMRIFEPNHDILEALRGSEIILSMGMRNVDIQNLSSSQDAANSWVNTHVQPYANDVKFGWITVGNEAVPGPYASYIGQAMTNVNKAISSIGLSSIKVTTVINLNALSGSFPPSAGAFSDEALEPMKSISQYFTSSSSSAPLMVNVYPYFAHVADPEHVSFDYATFNAKDPVVDGNLKYFNSFDAMIDAVYAAMEKINAGNVPLAVAETGWPTAGNDPYTSKDNSDCYNQNLFVHVKSNGTPRKPDQLLTVFLFEMFNEDQKEAGIEQNFGLFYPNMQPVYPYFENCLT</sequence>
<organism evidence="1 2">
    <name type="scientific">Melia azedarach</name>
    <name type="common">Chinaberry tree</name>
    <dbReference type="NCBI Taxonomy" id="155640"/>
    <lineage>
        <taxon>Eukaryota</taxon>
        <taxon>Viridiplantae</taxon>
        <taxon>Streptophyta</taxon>
        <taxon>Embryophyta</taxon>
        <taxon>Tracheophyta</taxon>
        <taxon>Spermatophyta</taxon>
        <taxon>Magnoliopsida</taxon>
        <taxon>eudicotyledons</taxon>
        <taxon>Gunneridae</taxon>
        <taxon>Pentapetalae</taxon>
        <taxon>rosids</taxon>
        <taxon>malvids</taxon>
        <taxon>Sapindales</taxon>
        <taxon>Meliaceae</taxon>
        <taxon>Melia</taxon>
    </lineage>
</organism>
<keyword evidence="2" id="KW-1185">Reference proteome</keyword>
<evidence type="ECO:0000313" key="1">
    <source>
        <dbReference type="EMBL" id="KAJ4701221.1"/>
    </source>
</evidence>
<gene>
    <name evidence="1" type="ORF">OWV82_024497</name>
</gene>
<protein>
    <submittedName>
        <fullName evidence="1">Glucan endo-1,3-beta-glucosidase</fullName>
    </submittedName>
</protein>
<accession>A0ACC1WQ07</accession>